<gene>
    <name evidence="2" type="ordered locus">Dalk_4527</name>
</gene>
<dbReference type="Proteomes" id="UP000000739">
    <property type="component" value="Chromosome"/>
</dbReference>
<keyword evidence="1" id="KW-0732">Signal</keyword>
<dbReference type="RefSeq" id="WP_015949244.1">
    <property type="nucleotide sequence ID" value="NC_011768.1"/>
</dbReference>
<protein>
    <submittedName>
        <fullName evidence="2">Uncharacterized protein</fullName>
    </submittedName>
</protein>
<dbReference type="EMBL" id="CP001322">
    <property type="protein sequence ID" value="ACL06205.1"/>
    <property type="molecule type" value="Genomic_DNA"/>
</dbReference>
<feature type="chain" id="PRO_5002872028" evidence="1">
    <location>
        <begin position="21"/>
        <end position="1082"/>
    </location>
</feature>
<dbReference type="HOGENOM" id="CLU_285871_0_0_7"/>
<evidence type="ECO:0000256" key="1">
    <source>
        <dbReference type="SAM" id="SignalP"/>
    </source>
</evidence>
<proteinExistence type="predicted"/>
<dbReference type="eggNOG" id="ENOG502Z9B3">
    <property type="taxonomic scope" value="Bacteria"/>
</dbReference>
<organism evidence="2 3">
    <name type="scientific">Desulfatibacillum aliphaticivorans</name>
    <dbReference type="NCBI Taxonomy" id="218208"/>
    <lineage>
        <taxon>Bacteria</taxon>
        <taxon>Pseudomonadati</taxon>
        <taxon>Thermodesulfobacteriota</taxon>
        <taxon>Desulfobacteria</taxon>
        <taxon>Desulfobacterales</taxon>
        <taxon>Desulfatibacillaceae</taxon>
        <taxon>Desulfatibacillum</taxon>
    </lineage>
</organism>
<dbReference type="AlphaFoldDB" id="B8FCP2"/>
<evidence type="ECO:0000313" key="3">
    <source>
        <dbReference type="Proteomes" id="UP000000739"/>
    </source>
</evidence>
<sequence length="1082" mass="119977">MKRLFFVLCILLAVASFAQAKEQVENLRWFQLPNSDHAVFEGKVSLPWGGKWECTGASGNDGLAGLYITSSQAGERALAFQDIPDAQLVRMDQNIESELTNYHWHLLNDLKQIRAQASKDSETKAPAVIADLLTDDSWMADFPSRCPWGYNNSMLCDLSEGPYFFIDKDMALAEIESSQEKKEADRIYACELQPALDDGKFWVLRQNGLVERIPADRAFLDEHGLSLKPLKPKSFSRNQDFFVYCHATSSKVKAFDFALENSRTGRKTTFSWKPSAASPPDIGAMPDFHDARVNAWMEYVNYGSDLAASWILAQECQDVKARYQDRDAEDQEMEGGLGFFTERSFSRDLSAFSILGGRAALEETLQLHALTQFKEDGERTVNIASLPGVQVKSHPFHEMLGGKKGEELGLADCVPPDRFFVYAGAPGAVAAFLEDGALFLSRLGGSFRTNSIRYDLTDKYLARLGMDGPWTKKFLKSGAIGETVLFFPDLFFMDGTDITAIARVDSPAIVKSLLALIGVRGLGADSVIEIGASGGQSAWWAMRGDLLFVSSNRGELEKALMLHKYRGNGSLGRSDEFRYMLTQLPLNKETRIYAYLSDPFIRRMVGPEVKIGQLRRIRAKAAMEHLSACALLARLDGAASPDSIEGLIKAGYLQENYKMEGFRLAGDYSASSDDYGPMGALKTLLQAPVSKASKSEAQAYEQYMEAYEYYWRQYFDPVALRIDDKPDGVLEASVFILPLVENTIYDSLREHLTTATDGRPLNTPVLKNNPVAMLSLNLKTEAMGSLSSLTGAMSRYSVVSPGIYKDLTGAVHLALHDASPVISLGSGDLLSMSGGGTSMMGGEFALVLSTVLPMLTRPCTVYLETSDSQRTLQYLRESVGNQRLRMSNFRDIQVSEYYKLGGEDRWIAGIDVFGFAKLRFSLEVAEEFLVIKNIPWTNNEAVMDVEKAPLSSAGLMVYPHAAKIQRASLLATASESARNGTFCSLSRLYPLLEAQYASLKDVEEKHARLFGFIPVHPGSGTWIWDGRRLSSSQYGTIGKQKQPSFDSEEAQPGLLEDLDFLSVHMEFEDAGLRTVAQWRLRE</sequence>
<dbReference type="KEGG" id="dal:Dalk_4527"/>
<accession>B8FCP2</accession>
<evidence type="ECO:0000313" key="2">
    <source>
        <dbReference type="EMBL" id="ACL06205.1"/>
    </source>
</evidence>
<reference evidence="2 3" key="1">
    <citation type="journal article" date="2012" name="Environ. Microbiol.">
        <title>The genome sequence of Desulfatibacillum alkenivorans AK-01: a blueprint for anaerobic alkane oxidation.</title>
        <authorList>
            <person name="Callaghan A.V."/>
            <person name="Morris B.E."/>
            <person name="Pereira I.A."/>
            <person name="McInerney M.J."/>
            <person name="Austin R.N."/>
            <person name="Groves J.T."/>
            <person name="Kukor J.J."/>
            <person name="Suflita J.M."/>
            <person name="Young L.Y."/>
            <person name="Zylstra G.J."/>
            <person name="Wawrik B."/>
        </authorList>
    </citation>
    <scope>NUCLEOTIDE SEQUENCE [LARGE SCALE GENOMIC DNA]</scope>
    <source>
        <strain evidence="2 3">AK-01</strain>
    </source>
</reference>
<feature type="signal peptide" evidence="1">
    <location>
        <begin position="1"/>
        <end position="20"/>
    </location>
</feature>
<keyword evidence="3" id="KW-1185">Reference proteome</keyword>
<name>B8FCP2_DESAL</name>